<feature type="transmembrane region" description="Helical" evidence="9">
    <location>
        <begin position="274"/>
        <end position="301"/>
    </location>
</feature>
<evidence type="ECO:0000256" key="5">
    <source>
        <dbReference type="ARBA" id="ARBA00022741"/>
    </source>
</evidence>
<dbReference type="InterPro" id="IPR039421">
    <property type="entry name" value="Type_1_exporter"/>
</dbReference>
<evidence type="ECO:0000313" key="12">
    <source>
        <dbReference type="EMBL" id="GCF93890.1"/>
    </source>
</evidence>
<proteinExistence type="predicted"/>
<dbReference type="GO" id="GO:0016887">
    <property type="term" value="F:ATP hydrolysis activity"/>
    <property type="evidence" value="ECO:0007669"/>
    <property type="project" value="InterPro"/>
</dbReference>
<keyword evidence="6" id="KW-0067">ATP-binding</keyword>
<dbReference type="RefSeq" id="WP_146622325.1">
    <property type="nucleotide sequence ID" value="NZ_BJCC01000013.1"/>
</dbReference>
<evidence type="ECO:0000259" key="11">
    <source>
        <dbReference type="PROSITE" id="PS50929"/>
    </source>
</evidence>
<dbReference type="InterPro" id="IPR027417">
    <property type="entry name" value="P-loop_NTPase"/>
</dbReference>
<reference evidence="13" key="1">
    <citation type="submission" date="2019-02" db="EMBL/GenBank/DDBJ databases">
        <title>Draft genome sequence of Enterococcus sp. Gos25-1.</title>
        <authorList>
            <person name="Tanaka N."/>
            <person name="Shiwa Y."/>
            <person name="Fujita N."/>
        </authorList>
    </citation>
    <scope>NUCLEOTIDE SEQUENCE [LARGE SCALE GENOMIC DNA]</scope>
    <source>
        <strain evidence="13">Gos25-1</strain>
    </source>
</reference>
<evidence type="ECO:0000313" key="13">
    <source>
        <dbReference type="Proteomes" id="UP000290567"/>
    </source>
</evidence>
<dbReference type="InterPro" id="IPR036640">
    <property type="entry name" value="ABC1_TM_sf"/>
</dbReference>
<dbReference type="AlphaFoldDB" id="A0A4P5P7T5"/>
<dbReference type="CDD" id="cd03254">
    <property type="entry name" value="ABCC_Glucan_exporter_like"/>
    <property type="match status" value="1"/>
</dbReference>
<keyword evidence="7 9" id="KW-1133">Transmembrane helix</keyword>
<dbReference type="GO" id="GO:0005524">
    <property type="term" value="F:ATP binding"/>
    <property type="evidence" value="ECO:0007669"/>
    <property type="project" value="UniProtKB-KW"/>
</dbReference>
<dbReference type="OrthoDB" id="9770415at2"/>
<dbReference type="PROSITE" id="PS50893">
    <property type="entry name" value="ABC_TRANSPORTER_2"/>
    <property type="match status" value="1"/>
</dbReference>
<dbReference type="SMART" id="SM00382">
    <property type="entry name" value="AAA"/>
    <property type="match status" value="1"/>
</dbReference>
<dbReference type="Pfam" id="PF00664">
    <property type="entry name" value="ABC_membrane"/>
    <property type="match status" value="1"/>
</dbReference>
<evidence type="ECO:0000256" key="1">
    <source>
        <dbReference type="ARBA" id="ARBA00004651"/>
    </source>
</evidence>
<sequence length="627" mass="70130">MNPNNQQFVKASPAKTLKRLLKIMAKEYKLQLVVVLFMILLSAFANVRGSLFLQVVIDDYITPMLGQSNPDFSGLLQAIMTMALIYVVGIIGTLSYNLIMVKVSEGTQKKIRDNMFNHMESLPLRYFDSNSDGDIMSHFTNDTDTLRQMISQSIPNLMMAMVTFVSVFIAMFSLSVPLTLFVLVSVSLMMVMLRFISKRSGRYFGDQQRALGRVNGFVEEMMHGQKVVKIFNHEKAAISQFDEINENLRENAAKANGTANMLMPIMMNLLNIQYVLVAIVGGLFAVYGVSALTVGMIASFLQLSRSLNGPISQISQQINFVIMALAGAERIFQLLDEKPEVDEGYVTLVNVKDENGELIETNQRTGLWAWKHPHEDGTTTYTRLTGDVRFEDVNFGYDANHTVLHDINLYAEPGQKVAFVGATGAGKTTITNLINRFYDIQEGKIRYDGINIKKIKKNSLRHSLGIVLQDTHLFTGSIKDNIRYGRLDATDEEVYQAAKLSNADTFINHLPDKYETVITGDGEGLSQGQKQLLAIARAAIADPPVMIMDEATSSIDTRTESIVQSGMDRLMEGRTVFVIAHRLSTIQNSDVIMVMDHGRIIERGDHDSLLEEKGTYYQLYTGKVELD</sequence>
<dbReference type="PANTHER" id="PTHR43394">
    <property type="entry name" value="ATP-DEPENDENT PERMEASE MDL1, MITOCHONDRIAL"/>
    <property type="match status" value="1"/>
</dbReference>
<gene>
    <name evidence="12" type="ORF">NRIC_17810</name>
</gene>
<evidence type="ECO:0000256" key="8">
    <source>
        <dbReference type="ARBA" id="ARBA00023136"/>
    </source>
</evidence>
<dbReference type="FunFam" id="3.40.50.300:FF:000287">
    <property type="entry name" value="Multidrug ABC transporter ATP-binding protein"/>
    <property type="match status" value="1"/>
</dbReference>
<dbReference type="FunFam" id="1.20.1560.10:FF:000011">
    <property type="entry name" value="Multidrug ABC transporter ATP-binding protein"/>
    <property type="match status" value="1"/>
</dbReference>
<feature type="transmembrane region" description="Helical" evidence="9">
    <location>
        <begin position="178"/>
        <end position="196"/>
    </location>
</feature>
<dbReference type="GO" id="GO:0005886">
    <property type="term" value="C:plasma membrane"/>
    <property type="evidence" value="ECO:0007669"/>
    <property type="project" value="UniProtKB-SubCell"/>
</dbReference>
<keyword evidence="2" id="KW-0813">Transport</keyword>
<dbReference type="InterPro" id="IPR003593">
    <property type="entry name" value="AAA+_ATPase"/>
</dbReference>
<name>A0A4P5P7T5_9ENTE</name>
<comment type="subcellular location">
    <subcellularLocation>
        <location evidence="1">Cell membrane</location>
        <topology evidence="1">Multi-pass membrane protein</topology>
    </subcellularLocation>
</comment>
<keyword evidence="5" id="KW-0547">Nucleotide-binding</keyword>
<evidence type="ECO:0000256" key="3">
    <source>
        <dbReference type="ARBA" id="ARBA00022475"/>
    </source>
</evidence>
<dbReference type="InterPro" id="IPR003439">
    <property type="entry name" value="ABC_transporter-like_ATP-bd"/>
</dbReference>
<dbReference type="InterPro" id="IPR017871">
    <property type="entry name" value="ABC_transporter-like_CS"/>
</dbReference>
<keyword evidence="13" id="KW-1185">Reference proteome</keyword>
<accession>A0A4P5P7T5</accession>
<evidence type="ECO:0000256" key="9">
    <source>
        <dbReference type="SAM" id="Phobius"/>
    </source>
</evidence>
<keyword evidence="8 9" id="KW-0472">Membrane</keyword>
<dbReference type="GO" id="GO:0015421">
    <property type="term" value="F:ABC-type oligopeptide transporter activity"/>
    <property type="evidence" value="ECO:0007669"/>
    <property type="project" value="TreeGrafter"/>
</dbReference>
<feature type="domain" description="ABC transmembrane type-1" evidence="11">
    <location>
        <begin position="33"/>
        <end position="323"/>
    </location>
</feature>
<dbReference type="Pfam" id="PF00005">
    <property type="entry name" value="ABC_tran"/>
    <property type="match status" value="1"/>
</dbReference>
<evidence type="ECO:0000256" key="4">
    <source>
        <dbReference type="ARBA" id="ARBA00022692"/>
    </source>
</evidence>
<feature type="transmembrane region" description="Helical" evidence="9">
    <location>
        <begin position="32"/>
        <end position="55"/>
    </location>
</feature>
<comment type="caution">
    <text evidence="12">The sequence shown here is derived from an EMBL/GenBank/DDBJ whole genome shotgun (WGS) entry which is preliminary data.</text>
</comment>
<dbReference type="SUPFAM" id="SSF90123">
    <property type="entry name" value="ABC transporter transmembrane region"/>
    <property type="match status" value="1"/>
</dbReference>
<dbReference type="CDD" id="cd18547">
    <property type="entry name" value="ABC_6TM_Tm288_like"/>
    <property type="match status" value="1"/>
</dbReference>
<dbReference type="PROSITE" id="PS00211">
    <property type="entry name" value="ABC_TRANSPORTER_1"/>
    <property type="match status" value="1"/>
</dbReference>
<protein>
    <submittedName>
        <fullName evidence="12">ABC transporter</fullName>
    </submittedName>
</protein>
<dbReference type="PROSITE" id="PS50929">
    <property type="entry name" value="ABC_TM1F"/>
    <property type="match status" value="1"/>
</dbReference>
<dbReference type="Gene3D" id="1.20.1560.10">
    <property type="entry name" value="ABC transporter type 1, transmembrane domain"/>
    <property type="match status" value="1"/>
</dbReference>
<dbReference type="Gene3D" id="3.40.50.300">
    <property type="entry name" value="P-loop containing nucleotide triphosphate hydrolases"/>
    <property type="match status" value="1"/>
</dbReference>
<dbReference type="Proteomes" id="UP000290567">
    <property type="component" value="Unassembled WGS sequence"/>
</dbReference>
<keyword evidence="4 9" id="KW-0812">Transmembrane</keyword>
<organism evidence="12 13">
    <name type="scientific">Enterococcus florum</name>
    <dbReference type="NCBI Taxonomy" id="2480627"/>
    <lineage>
        <taxon>Bacteria</taxon>
        <taxon>Bacillati</taxon>
        <taxon>Bacillota</taxon>
        <taxon>Bacilli</taxon>
        <taxon>Lactobacillales</taxon>
        <taxon>Enterococcaceae</taxon>
        <taxon>Enterococcus</taxon>
    </lineage>
</organism>
<dbReference type="InterPro" id="IPR011527">
    <property type="entry name" value="ABC1_TM_dom"/>
</dbReference>
<evidence type="ECO:0000256" key="7">
    <source>
        <dbReference type="ARBA" id="ARBA00022989"/>
    </source>
</evidence>
<feature type="transmembrane region" description="Helical" evidence="9">
    <location>
        <begin position="75"/>
        <end position="99"/>
    </location>
</feature>
<dbReference type="PANTHER" id="PTHR43394:SF1">
    <property type="entry name" value="ATP-BINDING CASSETTE SUB-FAMILY B MEMBER 10, MITOCHONDRIAL"/>
    <property type="match status" value="1"/>
</dbReference>
<evidence type="ECO:0000256" key="2">
    <source>
        <dbReference type="ARBA" id="ARBA00022448"/>
    </source>
</evidence>
<feature type="transmembrane region" description="Helical" evidence="9">
    <location>
        <begin position="154"/>
        <end position="172"/>
    </location>
</feature>
<evidence type="ECO:0000259" key="10">
    <source>
        <dbReference type="PROSITE" id="PS50893"/>
    </source>
</evidence>
<dbReference type="SUPFAM" id="SSF52540">
    <property type="entry name" value="P-loop containing nucleoside triphosphate hydrolases"/>
    <property type="match status" value="1"/>
</dbReference>
<feature type="domain" description="ABC transporter" evidence="10">
    <location>
        <begin position="388"/>
        <end position="622"/>
    </location>
</feature>
<evidence type="ECO:0000256" key="6">
    <source>
        <dbReference type="ARBA" id="ARBA00022840"/>
    </source>
</evidence>
<dbReference type="EMBL" id="BJCC01000013">
    <property type="protein sequence ID" value="GCF93890.1"/>
    <property type="molecule type" value="Genomic_DNA"/>
</dbReference>
<keyword evidence="3" id="KW-1003">Cell membrane</keyword>